<accession>A0A017RUR4</accession>
<proteinExistence type="predicted"/>
<organism evidence="1 2">
    <name type="scientific">Fervidicella metallireducens AeB</name>
    <dbReference type="NCBI Taxonomy" id="1403537"/>
    <lineage>
        <taxon>Bacteria</taxon>
        <taxon>Bacillati</taxon>
        <taxon>Bacillota</taxon>
        <taxon>Clostridia</taxon>
        <taxon>Eubacteriales</taxon>
        <taxon>Clostridiaceae</taxon>
        <taxon>Fervidicella</taxon>
    </lineage>
</organism>
<protein>
    <submittedName>
        <fullName evidence="1">Uncharacterized protein</fullName>
    </submittedName>
</protein>
<reference evidence="1 2" key="1">
    <citation type="journal article" date="2014" name="Genome Announc.">
        <title>Draft Genome Sequence of Fervidicella metallireducens Strain AeBT, an Iron-Reducing Thermoanaerobe from the Great Artesian Basin.</title>
        <authorList>
            <person name="Patel B.K."/>
        </authorList>
    </citation>
    <scope>NUCLEOTIDE SEQUENCE [LARGE SCALE GENOMIC DNA]</scope>
    <source>
        <strain evidence="1 2">AeB</strain>
    </source>
</reference>
<gene>
    <name evidence="1" type="ORF">Q428_07420</name>
</gene>
<keyword evidence="2" id="KW-1185">Reference proteome</keyword>
<dbReference type="STRING" id="1403537.Q428_07420"/>
<dbReference type="AlphaFoldDB" id="A0A017RUR4"/>
<comment type="caution">
    <text evidence="1">The sequence shown here is derived from an EMBL/GenBank/DDBJ whole genome shotgun (WGS) entry which is preliminary data.</text>
</comment>
<evidence type="ECO:0000313" key="2">
    <source>
        <dbReference type="Proteomes" id="UP000019681"/>
    </source>
</evidence>
<dbReference type="EMBL" id="AZQP01000019">
    <property type="protein sequence ID" value="EYE88498.1"/>
    <property type="molecule type" value="Genomic_DNA"/>
</dbReference>
<sequence>MGGESGEVRVIDLKVKRKQKKYKKLYNIFESFLNFFRGSRHKCLKKKNGIKKPVNH</sequence>
<name>A0A017RUR4_9CLOT</name>
<dbReference type="Proteomes" id="UP000019681">
    <property type="component" value="Unassembled WGS sequence"/>
</dbReference>
<evidence type="ECO:0000313" key="1">
    <source>
        <dbReference type="EMBL" id="EYE88498.1"/>
    </source>
</evidence>